<dbReference type="Pfam" id="PF00037">
    <property type="entry name" value="Fer4"/>
    <property type="match status" value="1"/>
</dbReference>
<organism evidence="2 3">
    <name type="scientific">Acidaminococcus fermentans</name>
    <dbReference type="NCBI Taxonomy" id="905"/>
    <lineage>
        <taxon>Bacteria</taxon>
        <taxon>Bacillati</taxon>
        <taxon>Bacillota</taxon>
        <taxon>Negativicutes</taxon>
        <taxon>Acidaminococcales</taxon>
        <taxon>Acidaminococcaceae</taxon>
        <taxon>Acidaminococcus</taxon>
    </lineage>
</organism>
<dbReference type="InterPro" id="IPR004108">
    <property type="entry name" value="Fe_hydrogenase_lsu_C"/>
</dbReference>
<gene>
    <name evidence="2" type="ORF">SAMN05216495_11917</name>
</gene>
<dbReference type="InterPro" id="IPR009016">
    <property type="entry name" value="Fe_hydrogenase"/>
</dbReference>
<dbReference type="InterPro" id="IPR017896">
    <property type="entry name" value="4Fe4S_Fe-S-bd"/>
</dbReference>
<dbReference type="RefSeq" id="WP_074708108.1">
    <property type="nucleotide sequence ID" value="NZ_CAMEFB010000012.1"/>
</dbReference>
<evidence type="ECO:0000313" key="2">
    <source>
        <dbReference type="EMBL" id="SDX26481.1"/>
    </source>
</evidence>
<sequence length="418" mass="46070">MEESKAKNLTLDELYHKMLKRAAEGKNVEDIENADPKMIECLAHPEDTSLVWRVKPCTCSEDKQADCVKVCQWDAMHPSADGVQIDPDKCVGCQACVDACKLESLKTKKDIIPVVEELKKGDTPIYALVAPAFSGQFGPEVTAGKLRTALKLLGFSGMLEVAVFADILTLKEALEFDKNVNKEGDFQLTSCCCPMWIAMIRRLYHQLMPNVPGSVSPMIAGGRTVKVLHPEAKTVFIGPCMAKKAEIKEPDLKGAIDYVLTYEELRDLFSTTNLDLASLEEDNVPHASKAGIRYAYAGGVAAAVDATVKKLNPHRKIEMKIRRADSVPECRAMIDNILKGNHEGNFFEGMGCKGGCVGGPKALVNREEGKKNVQAYSDEAQYNTPAENPYVIELLKKLGFATVEEFLAKSDLYDRKFD</sequence>
<reference evidence="2 3" key="1">
    <citation type="submission" date="2016-10" db="EMBL/GenBank/DDBJ databases">
        <authorList>
            <person name="Varghese N."/>
            <person name="Submissions S."/>
        </authorList>
    </citation>
    <scope>NUCLEOTIDE SEQUENCE [LARGE SCALE GENOMIC DNA]</scope>
    <source>
        <strain evidence="2 3">WCC6</strain>
    </source>
</reference>
<protein>
    <submittedName>
        <fullName evidence="2">Iron only hydrogenase large subunit, C-terminal domain</fullName>
    </submittedName>
</protein>
<dbReference type="SUPFAM" id="SSF54862">
    <property type="entry name" value="4Fe-4S ferredoxins"/>
    <property type="match status" value="1"/>
</dbReference>
<dbReference type="PANTHER" id="PTHR11615">
    <property type="entry name" value="NITRATE, FORMATE, IRON DEHYDROGENASE"/>
    <property type="match status" value="1"/>
</dbReference>
<dbReference type="Gene3D" id="3.40.950.10">
    <property type="entry name" value="Fe-only Hydrogenase (Larger Subunit), Chain L, domain 3"/>
    <property type="match status" value="1"/>
</dbReference>
<evidence type="ECO:0000259" key="1">
    <source>
        <dbReference type="PROSITE" id="PS51379"/>
    </source>
</evidence>
<name>A0A1H3AAJ3_ACIFE</name>
<dbReference type="SUPFAM" id="SSF53920">
    <property type="entry name" value="Fe-only hydrogenase"/>
    <property type="match status" value="1"/>
</dbReference>
<feature type="domain" description="4Fe-4S ferredoxin-type" evidence="1">
    <location>
        <begin position="81"/>
        <end position="110"/>
    </location>
</feature>
<comment type="caution">
    <text evidence="2">The sequence shown here is derived from an EMBL/GenBank/DDBJ whole genome shotgun (WGS) entry which is preliminary data.</text>
</comment>
<accession>A0A1H3AAJ3</accession>
<dbReference type="EMBL" id="FNOP01000019">
    <property type="protein sequence ID" value="SDX26481.1"/>
    <property type="molecule type" value="Genomic_DNA"/>
</dbReference>
<proteinExistence type="predicted"/>
<dbReference type="PROSITE" id="PS51379">
    <property type="entry name" value="4FE4S_FER_2"/>
    <property type="match status" value="1"/>
</dbReference>
<dbReference type="AlphaFoldDB" id="A0A1H3AAJ3"/>
<evidence type="ECO:0000313" key="3">
    <source>
        <dbReference type="Proteomes" id="UP000182379"/>
    </source>
</evidence>
<dbReference type="Pfam" id="PF02906">
    <property type="entry name" value="Fe_hyd_lg_C"/>
    <property type="match status" value="1"/>
</dbReference>
<dbReference type="InterPro" id="IPR050340">
    <property type="entry name" value="Cytosolic_Fe-S_CAF"/>
</dbReference>
<dbReference type="Gene3D" id="3.30.70.20">
    <property type="match status" value="1"/>
</dbReference>
<dbReference type="Proteomes" id="UP000182379">
    <property type="component" value="Unassembled WGS sequence"/>
</dbReference>